<comment type="caution">
    <text evidence="2">The sequence shown here is derived from an EMBL/GenBank/DDBJ whole genome shotgun (WGS) entry which is preliminary data.</text>
</comment>
<organism evidence="2 3">
    <name type="scientific">Paramecium primaurelia</name>
    <dbReference type="NCBI Taxonomy" id="5886"/>
    <lineage>
        <taxon>Eukaryota</taxon>
        <taxon>Sar</taxon>
        <taxon>Alveolata</taxon>
        <taxon>Ciliophora</taxon>
        <taxon>Intramacronucleata</taxon>
        <taxon>Oligohymenophorea</taxon>
        <taxon>Peniculida</taxon>
        <taxon>Parameciidae</taxon>
        <taxon>Paramecium</taxon>
    </lineage>
</organism>
<keyword evidence="3" id="KW-1185">Reference proteome</keyword>
<gene>
    <name evidence="2" type="ORF">PPRIM_AZ9-3.1.T0260310</name>
</gene>
<dbReference type="GO" id="GO:0035091">
    <property type="term" value="F:phosphatidylinositol binding"/>
    <property type="evidence" value="ECO:0007669"/>
    <property type="project" value="InterPro"/>
</dbReference>
<accession>A0A8S1KRS7</accession>
<dbReference type="AlphaFoldDB" id="A0A8S1KRS7"/>
<dbReference type="Pfam" id="PF00787">
    <property type="entry name" value="PX"/>
    <property type="match status" value="1"/>
</dbReference>
<dbReference type="Proteomes" id="UP000688137">
    <property type="component" value="Unassembled WGS sequence"/>
</dbReference>
<dbReference type="EMBL" id="CAJJDM010000025">
    <property type="protein sequence ID" value="CAD8057968.1"/>
    <property type="molecule type" value="Genomic_DNA"/>
</dbReference>
<dbReference type="CDD" id="cd06093">
    <property type="entry name" value="PX_domain"/>
    <property type="match status" value="1"/>
</dbReference>
<evidence type="ECO:0000313" key="2">
    <source>
        <dbReference type="EMBL" id="CAD8057968.1"/>
    </source>
</evidence>
<dbReference type="SMART" id="SM00312">
    <property type="entry name" value="PX"/>
    <property type="match status" value="1"/>
</dbReference>
<reference evidence="2" key="1">
    <citation type="submission" date="2021-01" db="EMBL/GenBank/DDBJ databases">
        <authorList>
            <consortium name="Genoscope - CEA"/>
            <person name="William W."/>
        </authorList>
    </citation>
    <scope>NUCLEOTIDE SEQUENCE</scope>
</reference>
<evidence type="ECO:0000259" key="1">
    <source>
        <dbReference type="PROSITE" id="PS50195"/>
    </source>
</evidence>
<evidence type="ECO:0000313" key="3">
    <source>
        <dbReference type="Proteomes" id="UP000688137"/>
    </source>
</evidence>
<protein>
    <recommendedName>
        <fullName evidence="1">PX domain-containing protein</fullName>
    </recommendedName>
</protein>
<dbReference type="PROSITE" id="PS50195">
    <property type="entry name" value="PX"/>
    <property type="match status" value="1"/>
</dbReference>
<sequence length="592" mass="70525">MKQILSQSFTPETAPTLFRQQSERPALLSKQRNHKECDAKDLYTLIVNNHIIKEIGIINFFKEEDRESIFKNHIVNYVIQIRTDYIDYTIPKRYSEFEKLYDSLPISQKNMPKFPSKKVIQTNSKKTIAKRQEMLQKFLQYLLHHLDHSLYMFLDFIKIKEQFQKGGFDQNVKMHQFSKDENALYDLLETSPKKIQPNNQAESMIFLYLQKLNDTINERGKIFQKMEKYYFGKIQQISPLLLKVLFIGDDERELQGIIQMLSIQTNDMQNHISCINGFQFFRKILEYDYNPNAEQAIKLLSEISIKQFRTMKIQSHICGQQKLCKQDSLMILHKYIQQNQLKNQMINYLLVDDEAIREYDCYVQKQMNKINEEVKQVRDSNENLQELLPTKSNSIEHPILEQDPTLDQLIEISQMNLNWKYVQECERHTMYHLQGQFIKTIHPIECSIERAIQIFTDLKQQWFHGMIQKDILEQINENKSVIVEYFVWEDKSTFKKMAFISDQEILKINDSTYQITIVPNNKQQLPNHYKLKCDQKGQKMSFILLKQIQPNHIEVVIYQNIMDLTFRTALTPVILKEIPWFNNTITKLKALL</sequence>
<name>A0A8S1KRS7_PARPR</name>
<proteinExistence type="predicted"/>
<dbReference type="InterPro" id="IPR001683">
    <property type="entry name" value="PX_dom"/>
</dbReference>
<dbReference type="OMA" id="MAFISDQ"/>
<feature type="domain" description="PX" evidence="1">
    <location>
        <begin position="55"/>
        <end position="194"/>
    </location>
</feature>